<sequence length="86" mass="9803">MKKIIDHLIDVMREHNADSVDIGELDILGEAYARYGGKIEHPLDRNKAVMSAVRRSDKFFLSGYLSAHDSMGRPSELALFRLKKEE</sequence>
<reference evidence="1" key="1">
    <citation type="submission" date="2022-05" db="EMBL/GenBank/DDBJ databases">
        <title>Megaplasmid of Vibrio parahaemolyticus.</title>
        <authorList>
            <person name="Strauch E."/>
            <person name="Borowiak M."/>
        </authorList>
    </citation>
    <scope>NUCLEOTIDE SEQUENCE</scope>
    <source>
        <strain evidence="1">16-VB00198</strain>
        <plasmid evidence="1">pVP-16-VB00198-1</plasmid>
    </source>
</reference>
<organism evidence="1 2">
    <name type="scientific">Vibrio parahaemolyticus</name>
    <dbReference type="NCBI Taxonomy" id="670"/>
    <lineage>
        <taxon>Bacteria</taxon>
        <taxon>Pseudomonadati</taxon>
        <taxon>Pseudomonadota</taxon>
        <taxon>Gammaproteobacteria</taxon>
        <taxon>Vibrionales</taxon>
        <taxon>Vibrionaceae</taxon>
        <taxon>Vibrio</taxon>
    </lineage>
</organism>
<dbReference type="Proteomes" id="UP001163036">
    <property type="component" value="Plasmid pVP-16-VB00198-1"/>
</dbReference>
<proteinExistence type="predicted"/>
<evidence type="ECO:0000313" key="1">
    <source>
        <dbReference type="EMBL" id="UYV29887.1"/>
    </source>
</evidence>
<name>A0A0L7Y9J7_VIBPH</name>
<evidence type="ECO:0000313" key="2">
    <source>
        <dbReference type="Proteomes" id="UP001163036"/>
    </source>
</evidence>
<dbReference type="RefSeq" id="WP_038128698.1">
    <property type="nucleotide sequence ID" value="NZ_CP062152.1"/>
</dbReference>
<gene>
    <name evidence="1" type="ORF">M5598_28295</name>
</gene>
<keyword evidence="1" id="KW-0614">Plasmid</keyword>
<dbReference type="EMBL" id="CP097357">
    <property type="protein sequence ID" value="UYV29887.1"/>
    <property type="molecule type" value="Genomic_DNA"/>
</dbReference>
<dbReference type="AlphaFoldDB" id="A0A0L7Y9J7"/>
<geneLocation type="plasmid" evidence="1 2">
    <name>pVP-16-VB00198-1</name>
</geneLocation>
<accession>A0A0L7Y9J7</accession>
<protein>
    <submittedName>
        <fullName evidence="1">Uncharacterized protein</fullName>
    </submittedName>
</protein>